<protein>
    <submittedName>
        <fullName evidence="6">Protein SLG1</fullName>
    </submittedName>
</protein>
<evidence type="ECO:0000313" key="5">
    <source>
        <dbReference type="Proteomes" id="UP000085678"/>
    </source>
</evidence>
<dbReference type="KEGG" id="lak:106153375"/>
<evidence type="ECO:0000313" key="6">
    <source>
        <dbReference type="RefSeq" id="XP_013382736.1"/>
    </source>
</evidence>
<keyword evidence="5" id="KW-1185">Reference proteome</keyword>
<dbReference type="InterPro" id="IPR016187">
    <property type="entry name" value="CTDL_fold"/>
</dbReference>
<organism evidence="5 6">
    <name type="scientific">Lingula anatina</name>
    <name type="common">Brachiopod</name>
    <name type="synonym">Lingula unguis</name>
    <dbReference type="NCBI Taxonomy" id="7574"/>
    <lineage>
        <taxon>Eukaryota</taxon>
        <taxon>Metazoa</taxon>
        <taxon>Spiralia</taxon>
        <taxon>Lophotrochozoa</taxon>
        <taxon>Brachiopoda</taxon>
        <taxon>Linguliformea</taxon>
        <taxon>Lingulata</taxon>
        <taxon>Lingulida</taxon>
        <taxon>Linguloidea</taxon>
        <taxon>Lingulidae</taxon>
        <taxon>Lingula</taxon>
    </lineage>
</organism>
<reference evidence="6" key="1">
    <citation type="submission" date="2025-08" db="UniProtKB">
        <authorList>
            <consortium name="RefSeq"/>
        </authorList>
    </citation>
    <scope>IDENTIFICATION</scope>
    <source>
        <tissue evidence="6">Gonads</tissue>
    </source>
</reference>
<keyword evidence="3" id="KW-0732">Signal</keyword>
<feature type="domain" description="C-type lectin" evidence="4">
    <location>
        <begin position="50"/>
        <end position="160"/>
    </location>
</feature>
<dbReference type="Proteomes" id="UP000085678">
    <property type="component" value="Unplaced"/>
</dbReference>
<gene>
    <name evidence="6" type="primary">LOC106153375</name>
</gene>
<feature type="compositionally biased region" description="Low complexity" evidence="1">
    <location>
        <begin position="182"/>
        <end position="258"/>
    </location>
</feature>
<dbReference type="SUPFAM" id="SSF56436">
    <property type="entry name" value="C-type lectin-like"/>
    <property type="match status" value="1"/>
</dbReference>
<sequence length="467" mass="51000">MMSHSRGPNFLTLARGILLCFLLRGTKVEATYDTSRCPSRIRFEHDVFNFGERCYQFVNSEKYWSDAQAWCQQRGGRHVEIHDQATMNFISEVLSTVLSSSWRNNGIWIGLRRSGSAWAWSSGHALVYTNWNSGQPSSNQNHPCSILRREHGWKWVDSHCTHLFYQYKFICMYDMIPTTTTSTTTTTTTPTTTTTTPTTTTTTTPTTTTPTTTTTTPTTTTTTPTTTTTTPTTTTTTPTTTTSVAPTTTTATTPTTSTIPGTITNENTTVSSTSGPTPTTITTKLGMSSTPSTTKSEEKFPTSTTVKSDKPGGANAAAVQQQEQNNEGLTIGLTATAAVLVILVVLVLVFVLFRRRLNSKKAREPEPLWTHNVTDDGEGMNARFSNPMYGGALPTDLGAAGPAQENFYAELGDPNPYDEIKNPTSFGENAKLELKEDDVEDLKVGMANDGYMTMKTQANVDDANNLV</sequence>
<evidence type="ECO:0000256" key="2">
    <source>
        <dbReference type="SAM" id="Phobius"/>
    </source>
</evidence>
<dbReference type="PANTHER" id="PTHR22803">
    <property type="entry name" value="MANNOSE, PHOSPHOLIPASE, LECTIN RECEPTOR RELATED"/>
    <property type="match status" value="1"/>
</dbReference>
<dbReference type="CDD" id="cd00037">
    <property type="entry name" value="CLECT"/>
    <property type="match status" value="1"/>
</dbReference>
<dbReference type="Gene3D" id="3.10.100.10">
    <property type="entry name" value="Mannose-Binding Protein A, subunit A"/>
    <property type="match status" value="1"/>
</dbReference>
<proteinExistence type="predicted"/>
<feature type="region of interest" description="Disordered" evidence="1">
    <location>
        <begin position="182"/>
        <end position="313"/>
    </location>
</feature>
<feature type="signal peptide" evidence="3">
    <location>
        <begin position="1"/>
        <end position="30"/>
    </location>
</feature>
<name>A0A1S3HB78_LINAN</name>
<feature type="compositionally biased region" description="Low complexity" evidence="1">
    <location>
        <begin position="268"/>
        <end position="294"/>
    </location>
</feature>
<keyword evidence="2" id="KW-0812">Transmembrane</keyword>
<dbReference type="Pfam" id="PF00059">
    <property type="entry name" value="Lectin_C"/>
    <property type="match status" value="1"/>
</dbReference>
<evidence type="ECO:0000259" key="4">
    <source>
        <dbReference type="PROSITE" id="PS50041"/>
    </source>
</evidence>
<dbReference type="RefSeq" id="XP_013382736.1">
    <property type="nucleotide sequence ID" value="XM_013527282.1"/>
</dbReference>
<feature type="transmembrane region" description="Helical" evidence="2">
    <location>
        <begin position="329"/>
        <end position="353"/>
    </location>
</feature>
<dbReference type="OrthoDB" id="6082918at2759"/>
<feature type="chain" id="PRO_5010193414" evidence="3">
    <location>
        <begin position="31"/>
        <end position="467"/>
    </location>
</feature>
<keyword evidence="2" id="KW-0472">Membrane</keyword>
<dbReference type="GeneID" id="106153375"/>
<dbReference type="STRING" id="7574.A0A1S3HB78"/>
<dbReference type="AlphaFoldDB" id="A0A1S3HB78"/>
<dbReference type="InterPro" id="IPR016186">
    <property type="entry name" value="C-type_lectin-like/link_sf"/>
</dbReference>
<evidence type="ECO:0000256" key="1">
    <source>
        <dbReference type="SAM" id="MobiDB-lite"/>
    </source>
</evidence>
<accession>A0A1S3HB78</accession>
<keyword evidence="2" id="KW-1133">Transmembrane helix</keyword>
<evidence type="ECO:0000256" key="3">
    <source>
        <dbReference type="SAM" id="SignalP"/>
    </source>
</evidence>
<dbReference type="InParanoid" id="A0A1S3HB78"/>
<dbReference type="InterPro" id="IPR001304">
    <property type="entry name" value="C-type_lectin-like"/>
</dbReference>
<dbReference type="PROSITE" id="PS50041">
    <property type="entry name" value="C_TYPE_LECTIN_2"/>
    <property type="match status" value="1"/>
</dbReference>
<dbReference type="InterPro" id="IPR050111">
    <property type="entry name" value="C-type_lectin/snaclec_domain"/>
</dbReference>
<dbReference type="SMART" id="SM00034">
    <property type="entry name" value="CLECT"/>
    <property type="match status" value="1"/>
</dbReference>